<dbReference type="OrthoDB" id="202840at2759"/>
<dbReference type="InterPro" id="IPR036249">
    <property type="entry name" value="Thioredoxin-like_sf"/>
</dbReference>
<dbReference type="RefSeq" id="XP_033682872.1">
    <property type="nucleotide sequence ID" value="XM_033831567.1"/>
</dbReference>
<dbReference type="Pfam" id="PF13409">
    <property type="entry name" value="GST_N_2"/>
    <property type="match status" value="1"/>
</dbReference>
<evidence type="ECO:0000259" key="1">
    <source>
        <dbReference type="PROSITE" id="PS50404"/>
    </source>
</evidence>
<dbReference type="SFLD" id="SFLDG00358">
    <property type="entry name" value="Main_(cytGST)"/>
    <property type="match status" value="1"/>
</dbReference>
<reference evidence="2" key="1">
    <citation type="journal article" date="2020" name="Stud. Mycol.">
        <title>101 Dothideomycetes genomes: a test case for predicting lifestyles and emergence of pathogens.</title>
        <authorList>
            <person name="Haridas S."/>
            <person name="Albert R."/>
            <person name="Binder M."/>
            <person name="Bloem J."/>
            <person name="Labutti K."/>
            <person name="Salamov A."/>
            <person name="Andreopoulos B."/>
            <person name="Baker S."/>
            <person name="Barry K."/>
            <person name="Bills G."/>
            <person name="Bluhm B."/>
            <person name="Cannon C."/>
            <person name="Castanera R."/>
            <person name="Culley D."/>
            <person name="Daum C."/>
            <person name="Ezra D."/>
            <person name="Gonzalez J."/>
            <person name="Henrissat B."/>
            <person name="Kuo A."/>
            <person name="Liang C."/>
            <person name="Lipzen A."/>
            <person name="Lutzoni F."/>
            <person name="Magnuson J."/>
            <person name="Mondo S."/>
            <person name="Nolan M."/>
            <person name="Ohm R."/>
            <person name="Pangilinan J."/>
            <person name="Park H.-J."/>
            <person name="Ramirez L."/>
            <person name="Alfaro M."/>
            <person name="Sun H."/>
            <person name="Tritt A."/>
            <person name="Yoshinaga Y."/>
            <person name="Zwiers L.-H."/>
            <person name="Turgeon B."/>
            <person name="Goodwin S."/>
            <person name="Spatafora J."/>
            <person name="Crous P."/>
            <person name="Grigoriev I."/>
        </authorList>
    </citation>
    <scope>NUCLEOTIDE SEQUENCE</scope>
    <source>
        <strain evidence="2">CBS 122368</strain>
    </source>
</reference>
<dbReference type="InterPro" id="IPR050983">
    <property type="entry name" value="GST_Omega/HSP26"/>
</dbReference>
<dbReference type="PANTHER" id="PTHR43968:SF8">
    <property type="entry name" value="S-TRANSFERASE, PUTATIVE (AFU_ORTHOLOGUE AFUA_2G00590)-RELATED"/>
    <property type="match status" value="1"/>
</dbReference>
<proteinExistence type="predicted"/>
<dbReference type="InterPro" id="IPR004045">
    <property type="entry name" value="Glutathione_S-Trfase_N"/>
</dbReference>
<dbReference type="CDD" id="cd00570">
    <property type="entry name" value="GST_N_family"/>
    <property type="match status" value="1"/>
</dbReference>
<dbReference type="EMBL" id="ML987196">
    <property type="protein sequence ID" value="KAF2247868.1"/>
    <property type="molecule type" value="Genomic_DNA"/>
</dbReference>
<dbReference type="InterPro" id="IPR036282">
    <property type="entry name" value="Glutathione-S-Trfase_C_sf"/>
</dbReference>
<accession>A0A6A6ICS7</accession>
<dbReference type="AlphaFoldDB" id="A0A6A6ICS7"/>
<name>A0A6A6ICS7_9PLEO</name>
<keyword evidence="3" id="KW-1185">Reference proteome</keyword>
<organism evidence="2 3">
    <name type="scientific">Trematosphaeria pertusa</name>
    <dbReference type="NCBI Taxonomy" id="390896"/>
    <lineage>
        <taxon>Eukaryota</taxon>
        <taxon>Fungi</taxon>
        <taxon>Dikarya</taxon>
        <taxon>Ascomycota</taxon>
        <taxon>Pezizomycotina</taxon>
        <taxon>Dothideomycetes</taxon>
        <taxon>Pleosporomycetidae</taxon>
        <taxon>Pleosporales</taxon>
        <taxon>Massarineae</taxon>
        <taxon>Trematosphaeriaceae</taxon>
        <taxon>Trematosphaeria</taxon>
    </lineage>
</organism>
<sequence length="238" mass="26632">MAATNGDAPKITLYTNHRCPYAHRAHIVLKELGLPYEEVIIDLERPRDPWYLEVNPRGLVPSIKFNGEIITESAIVSQFLADVYPSPLLPATGGVDAALKRARINFFIDTWNTKCNSYWLQITKKDTDEEKEALAKEFVGIVSKEIEPLLKDASPFFGGSSKVTLAEAITAPFILRTYAYAKHGILPQSVIAGFNTLPNFSKWAAEVIKQDSVTYIWNEETTVEGTKKRIAKMKAQSK</sequence>
<evidence type="ECO:0000313" key="2">
    <source>
        <dbReference type="EMBL" id="KAF2247868.1"/>
    </source>
</evidence>
<evidence type="ECO:0000313" key="3">
    <source>
        <dbReference type="Proteomes" id="UP000800094"/>
    </source>
</evidence>
<feature type="domain" description="GST N-terminal" evidence="1">
    <location>
        <begin position="9"/>
        <end position="88"/>
    </location>
</feature>
<dbReference type="SFLD" id="SFLDS00019">
    <property type="entry name" value="Glutathione_Transferase_(cytos"/>
    <property type="match status" value="1"/>
</dbReference>
<dbReference type="PROSITE" id="PS50404">
    <property type="entry name" value="GST_NTER"/>
    <property type="match status" value="1"/>
</dbReference>
<dbReference type="GO" id="GO:0005737">
    <property type="term" value="C:cytoplasm"/>
    <property type="evidence" value="ECO:0007669"/>
    <property type="project" value="TreeGrafter"/>
</dbReference>
<dbReference type="SUPFAM" id="SSF52833">
    <property type="entry name" value="Thioredoxin-like"/>
    <property type="match status" value="1"/>
</dbReference>
<dbReference type="PROSITE" id="PS51354">
    <property type="entry name" value="GLUTAREDOXIN_2"/>
    <property type="match status" value="1"/>
</dbReference>
<protein>
    <submittedName>
        <fullName evidence="2">Thioredoxin-like protein</fullName>
    </submittedName>
</protein>
<dbReference type="Gene3D" id="1.20.1050.10">
    <property type="match status" value="1"/>
</dbReference>
<gene>
    <name evidence="2" type="ORF">BU26DRAFT_540786</name>
</gene>
<dbReference type="SUPFAM" id="SSF47616">
    <property type="entry name" value="GST C-terminal domain-like"/>
    <property type="match status" value="1"/>
</dbReference>
<dbReference type="Proteomes" id="UP000800094">
    <property type="component" value="Unassembled WGS sequence"/>
</dbReference>
<dbReference type="Gene3D" id="3.40.30.10">
    <property type="entry name" value="Glutaredoxin"/>
    <property type="match status" value="1"/>
</dbReference>
<dbReference type="InterPro" id="IPR040079">
    <property type="entry name" value="Glutathione_S-Trfase"/>
</dbReference>
<dbReference type="GeneID" id="54584897"/>
<dbReference type="PANTHER" id="PTHR43968">
    <property type="match status" value="1"/>
</dbReference>